<keyword evidence="3" id="KW-1185">Reference proteome</keyword>
<feature type="compositionally biased region" description="Basic and acidic residues" evidence="1">
    <location>
        <begin position="149"/>
        <end position="163"/>
    </location>
</feature>
<reference evidence="2" key="1">
    <citation type="submission" date="2023-06" db="EMBL/GenBank/DDBJ databases">
        <title>Genome-scale phylogeny and comparative genomics of the fungal order Sordariales.</title>
        <authorList>
            <consortium name="Lawrence Berkeley National Laboratory"/>
            <person name="Hensen N."/>
            <person name="Bonometti L."/>
            <person name="Westerberg I."/>
            <person name="Brannstrom I.O."/>
            <person name="Guillou S."/>
            <person name="Cros-Aarteil S."/>
            <person name="Calhoun S."/>
            <person name="Haridas S."/>
            <person name="Kuo A."/>
            <person name="Mondo S."/>
            <person name="Pangilinan J."/>
            <person name="Riley R."/>
            <person name="Labutti K."/>
            <person name="Andreopoulos B."/>
            <person name="Lipzen A."/>
            <person name="Chen C."/>
            <person name="Yanf M."/>
            <person name="Daum C."/>
            <person name="Ng V."/>
            <person name="Clum A."/>
            <person name="Steindorff A."/>
            <person name="Ohm R."/>
            <person name="Martin F."/>
            <person name="Silar P."/>
            <person name="Natvig D."/>
            <person name="Lalanne C."/>
            <person name="Gautier V."/>
            <person name="Ament-Velasquez S.L."/>
            <person name="Kruys A."/>
            <person name="Hutchinson M.I."/>
            <person name="Powell A.J."/>
            <person name="Barry K."/>
            <person name="Miller A.N."/>
            <person name="Grigoriev I.V."/>
            <person name="Debuchy R."/>
            <person name="Gladieux P."/>
            <person name="Thoren M.H."/>
            <person name="Johannesson H."/>
        </authorList>
    </citation>
    <scope>NUCLEOTIDE SEQUENCE</scope>
    <source>
        <strain evidence="2">PSN4</strain>
    </source>
</reference>
<comment type="caution">
    <text evidence="2">The sequence shown here is derived from an EMBL/GenBank/DDBJ whole genome shotgun (WGS) entry which is preliminary data.</text>
</comment>
<proteinExistence type="predicted"/>
<protein>
    <submittedName>
        <fullName evidence="2">Uncharacterized protein</fullName>
    </submittedName>
</protein>
<evidence type="ECO:0000256" key="1">
    <source>
        <dbReference type="SAM" id="MobiDB-lite"/>
    </source>
</evidence>
<dbReference type="AlphaFoldDB" id="A0AAJ0F7Y3"/>
<feature type="region of interest" description="Disordered" evidence="1">
    <location>
        <begin position="125"/>
        <end position="163"/>
    </location>
</feature>
<organism evidence="2 3">
    <name type="scientific">Echria macrotheca</name>
    <dbReference type="NCBI Taxonomy" id="438768"/>
    <lineage>
        <taxon>Eukaryota</taxon>
        <taxon>Fungi</taxon>
        <taxon>Dikarya</taxon>
        <taxon>Ascomycota</taxon>
        <taxon>Pezizomycotina</taxon>
        <taxon>Sordariomycetes</taxon>
        <taxon>Sordariomycetidae</taxon>
        <taxon>Sordariales</taxon>
        <taxon>Schizotheciaceae</taxon>
        <taxon>Echria</taxon>
    </lineage>
</organism>
<evidence type="ECO:0000313" key="3">
    <source>
        <dbReference type="Proteomes" id="UP001239445"/>
    </source>
</evidence>
<dbReference type="EMBL" id="MU839837">
    <property type="protein sequence ID" value="KAK1753808.1"/>
    <property type="molecule type" value="Genomic_DNA"/>
</dbReference>
<name>A0AAJ0F7Y3_9PEZI</name>
<sequence>MYIPRDAYRPRVIDYRQSEAYTQTIRPDQTALLSRVKNEAPARCEMCDLSLPTFEDRERHMDETGHCACPECKGYIPPGCVYEHYVTLHDDIQWNDHYINAGDKDTLLAARPWARELFQKRHPQRDIKEWLGMGNREPQSQSDGEMKEEETKTREDEQGREEA</sequence>
<evidence type="ECO:0000313" key="2">
    <source>
        <dbReference type="EMBL" id="KAK1753808.1"/>
    </source>
</evidence>
<gene>
    <name evidence="2" type="ORF">QBC47DRAFT_415559</name>
</gene>
<dbReference type="Proteomes" id="UP001239445">
    <property type="component" value="Unassembled WGS sequence"/>
</dbReference>
<accession>A0AAJ0F7Y3</accession>